<evidence type="ECO:0000313" key="6">
    <source>
        <dbReference type="Proteomes" id="UP001071230"/>
    </source>
</evidence>
<proteinExistence type="inferred from homology"/>
<reference evidence="5" key="1">
    <citation type="submission" date="2014-11" db="EMBL/GenBank/DDBJ databases">
        <authorList>
            <person name="Hornung B.V."/>
        </authorList>
    </citation>
    <scope>NUCLEOTIDE SEQUENCE</scope>
    <source>
        <strain evidence="5">INE</strain>
    </source>
</reference>
<accession>A0A8S0WGD1</accession>
<evidence type="ECO:0000256" key="1">
    <source>
        <dbReference type="ARBA" id="ARBA00043985"/>
    </source>
</evidence>
<dbReference type="Proteomes" id="UP001071230">
    <property type="component" value="Unassembled WGS sequence"/>
</dbReference>
<dbReference type="AlphaFoldDB" id="A0A8S0WGD1"/>
<dbReference type="Pfam" id="PF04012">
    <property type="entry name" value="PspA_IM30"/>
    <property type="match status" value="1"/>
</dbReference>
<feature type="region of interest" description="Disordered" evidence="3">
    <location>
        <begin position="163"/>
        <end position="182"/>
    </location>
</feature>
<gene>
    <name evidence="4" type="ORF">DEACI_2451</name>
    <name evidence="5" type="ORF">DEACI_3685</name>
</gene>
<dbReference type="EMBL" id="CDGJ01000115">
    <property type="protein sequence ID" value="CEJ09202.1"/>
    <property type="molecule type" value="Genomic_DNA"/>
</dbReference>
<feature type="coiled-coil region" evidence="2">
    <location>
        <begin position="47"/>
        <end position="149"/>
    </location>
</feature>
<keyword evidence="2" id="KW-0175">Coiled coil</keyword>
<dbReference type="KEGG" id="aacx:DEACI_2451"/>
<sequence length="239" mass="27316">MYHERFSKERGRLTVGVFSKVRDLLQANIMDIVNKAEDPEKMLNLYVDRATEEVRNFQIQVNRAVADKIQLEEKIQALNKEISQRSEQATLAVQQNRDDLARTALTLKKEAENSLADYRAQLSDQEKAVSDLQENLRLLTEKLGKAKMERDNLVMRERRAQTMKKANEAVSGLSSRDPLGDIDRMKDRVDRMEAEAKASRTMVEFNSVEDQFADLEKGKTAAAVEDELAQLKASLKKDE</sequence>
<dbReference type="InterPro" id="IPR007157">
    <property type="entry name" value="PspA_VIPP1"/>
</dbReference>
<evidence type="ECO:0000256" key="3">
    <source>
        <dbReference type="SAM" id="MobiDB-lite"/>
    </source>
</evidence>
<evidence type="ECO:0000256" key="2">
    <source>
        <dbReference type="SAM" id="Coils"/>
    </source>
</evidence>
<comment type="similarity">
    <text evidence="1">Belongs to the PspA/Vipp/IM30 family.</text>
</comment>
<evidence type="ECO:0000313" key="5">
    <source>
        <dbReference type="EMBL" id="CEJ09202.1"/>
    </source>
</evidence>
<dbReference type="EMBL" id="LR746496">
    <property type="protein sequence ID" value="CAA7601782.1"/>
    <property type="molecule type" value="Genomic_DNA"/>
</dbReference>
<organism evidence="4">
    <name type="scientific">Acididesulfobacillus acetoxydans</name>
    <dbReference type="NCBI Taxonomy" id="1561005"/>
    <lineage>
        <taxon>Bacteria</taxon>
        <taxon>Bacillati</taxon>
        <taxon>Bacillota</taxon>
        <taxon>Clostridia</taxon>
        <taxon>Eubacteriales</taxon>
        <taxon>Peptococcaceae</taxon>
        <taxon>Acididesulfobacillus</taxon>
    </lineage>
</organism>
<reference evidence="4" key="2">
    <citation type="submission" date="2020-01" db="EMBL/GenBank/DDBJ databases">
        <authorList>
            <person name="Hornung B."/>
        </authorList>
    </citation>
    <scope>NUCLEOTIDE SEQUENCE</scope>
    <source>
        <strain evidence="4">PacBioINE</strain>
    </source>
</reference>
<dbReference type="PANTHER" id="PTHR31088:SF6">
    <property type="entry name" value="PHAGE SHOCK PROTEIN A"/>
    <property type="match status" value="1"/>
</dbReference>
<evidence type="ECO:0000313" key="4">
    <source>
        <dbReference type="EMBL" id="CAA7601782.1"/>
    </source>
</evidence>
<dbReference type="Proteomes" id="UP000836597">
    <property type="component" value="Chromosome"/>
</dbReference>
<protein>
    <submittedName>
        <fullName evidence="4">PspA/IM30 family</fullName>
    </submittedName>
    <submittedName>
        <fullName evidence="5">PspA/IM30 protein</fullName>
    </submittedName>
</protein>
<name>A0A8S0WGD1_9FIRM</name>
<keyword evidence="6" id="KW-1185">Reference proteome</keyword>
<dbReference type="PANTHER" id="PTHR31088">
    <property type="entry name" value="MEMBRANE-ASSOCIATED PROTEIN VIPP1, CHLOROPLASTIC"/>
    <property type="match status" value="1"/>
</dbReference>